<dbReference type="FunFam" id="3.30.70.2740:FF:000001">
    <property type="entry name" value="D-lactate dehydrogenase mitochondrial"/>
    <property type="match status" value="1"/>
</dbReference>
<dbReference type="InterPro" id="IPR004113">
    <property type="entry name" value="FAD-bd_oxidored_4_C"/>
</dbReference>
<reference evidence="7 8" key="1">
    <citation type="submission" date="2018-11" db="EMBL/GenBank/DDBJ databases">
        <title>Sequencing the genomes of 1000 actinobacteria strains.</title>
        <authorList>
            <person name="Klenk H.-P."/>
        </authorList>
    </citation>
    <scope>NUCLEOTIDE SEQUENCE [LARGE SCALE GENOMIC DNA]</scope>
    <source>
        <strain evidence="7 8">DSM 44254</strain>
    </source>
</reference>
<keyword evidence="8" id="KW-1185">Reference proteome</keyword>
<dbReference type="InterPro" id="IPR016169">
    <property type="entry name" value="FAD-bd_PCMH_sub2"/>
</dbReference>
<organism evidence="7 8">
    <name type="scientific">Actinocorallia herbida</name>
    <dbReference type="NCBI Taxonomy" id="58109"/>
    <lineage>
        <taxon>Bacteria</taxon>
        <taxon>Bacillati</taxon>
        <taxon>Actinomycetota</taxon>
        <taxon>Actinomycetes</taxon>
        <taxon>Streptosporangiales</taxon>
        <taxon>Thermomonosporaceae</taxon>
        <taxon>Actinocorallia</taxon>
    </lineage>
</organism>
<dbReference type="GO" id="GO:0016491">
    <property type="term" value="F:oxidoreductase activity"/>
    <property type="evidence" value="ECO:0007669"/>
    <property type="project" value="UniProtKB-KW"/>
</dbReference>
<sequence length="476" mass="48703">MRCVISLSTIDDLAKALPDSGLITDPDVLAGLGHDEAEWAPVGAPLAALRARSADEVSRAVAACADLGVPVVPRGAGTGLSGGANAVDGCLVLDLSKLNAIVEIDPENMLAVVQPGVVNDDLKAAVAEHGLWYPPDPASAPWSTIGGNVATNAGGLCCLKYGVTRDYVLGMEVVVGGPGGEYGTRLRLGRRTTKGVAGYDLTGLFVGSEGTLGVVTEVTLRLRPARRDAPRTVVGSFSGLVEAGRAVALVTARGLVPAALELLDRTCLEAVEDWKHLGVDPSAEAMLLASVDSPGAAGDEEAEAVAAAFRDAGALWAERSSDPVEAEALFSARRLAYPALERLGPVLTEDVCVPRSAVPAMLGKVEEIGRRHGVGIATIAHAGDGNLHPLLITPPGDAAARAAAQAAFDDLIAAALALGGTVTGEHGIGLLKRAGMQQEMPVGVRAMQRAVKDALDPLGLFNPGKVIGADPAFTRP</sequence>
<dbReference type="PANTHER" id="PTHR42934">
    <property type="entry name" value="GLYCOLATE OXIDASE SUBUNIT GLCD"/>
    <property type="match status" value="1"/>
</dbReference>
<evidence type="ECO:0000256" key="5">
    <source>
        <dbReference type="ARBA" id="ARBA00023002"/>
    </source>
</evidence>
<dbReference type="RefSeq" id="WP_425454976.1">
    <property type="nucleotide sequence ID" value="NZ_RJKE01000001.1"/>
</dbReference>
<dbReference type="EMBL" id="RJKE01000001">
    <property type="protein sequence ID" value="ROO86318.1"/>
    <property type="molecule type" value="Genomic_DNA"/>
</dbReference>
<comment type="caution">
    <text evidence="7">The sequence shown here is derived from an EMBL/GenBank/DDBJ whole genome shotgun (WGS) entry which is preliminary data.</text>
</comment>
<proteinExistence type="inferred from homology"/>
<dbReference type="AlphaFoldDB" id="A0A3N1CZV3"/>
<dbReference type="InterPro" id="IPR016166">
    <property type="entry name" value="FAD-bd_PCMH"/>
</dbReference>
<dbReference type="Gene3D" id="1.10.45.10">
    <property type="entry name" value="Vanillyl-alcohol Oxidase, Chain A, domain 4"/>
    <property type="match status" value="1"/>
</dbReference>
<dbReference type="InterPro" id="IPR006094">
    <property type="entry name" value="Oxid_FAD_bind_N"/>
</dbReference>
<dbReference type="InterPro" id="IPR016164">
    <property type="entry name" value="FAD-linked_Oxase-like_C"/>
</dbReference>
<dbReference type="SUPFAM" id="SSF56176">
    <property type="entry name" value="FAD-binding/transporter-associated domain-like"/>
    <property type="match status" value="1"/>
</dbReference>
<dbReference type="GO" id="GO:0071949">
    <property type="term" value="F:FAD binding"/>
    <property type="evidence" value="ECO:0007669"/>
    <property type="project" value="InterPro"/>
</dbReference>
<evidence type="ECO:0000256" key="1">
    <source>
        <dbReference type="ARBA" id="ARBA00001974"/>
    </source>
</evidence>
<dbReference type="SUPFAM" id="SSF55103">
    <property type="entry name" value="FAD-linked oxidases, C-terminal domain"/>
    <property type="match status" value="1"/>
</dbReference>
<protein>
    <submittedName>
        <fullName evidence="7">Glycolate oxidase</fullName>
    </submittedName>
</protein>
<dbReference type="PROSITE" id="PS51387">
    <property type="entry name" value="FAD_PCMH"/>
    <property type="match status" value="1"/>
</dbReference>
<dbReference type="InterPro" id="IPR051914">
    <property type="entry name" value="FAD-linked_OxidoTrans_Type4"/>
</dbReference>
<dbReference type="InterPro" id="IPR036318">
    <property type="entry name" value="FAD-bd_PCMH-like_sf"/>
</dbReference>
<evidence type="ECO:0000259" key="6">
    <source>
        <dbReference type="PROSITE" id="PS51387"/>
    </source>
</evidence>
<dbReference type="Pfam" id="PF02913">
    <property type="entry name" value="FAD-oxidase_C"/>
    <property type="match status" value="1"/>
</dbReference>
<keyword evidence="5" id="KW-0560">Oxidoreductase</keyword>
<name>A0A3N1CZV3_9ACTN</name>
<dbReference type="Gene3D" id="3.30.70.2740">
    <property type="match status" value="1"/>
</dbReference>
<keyword evidence="4" id="KW-0274">FAD</keyword>
<dbReference type="InterPro" id="IPR016171">
    <property type="entry name" value="Vanillyl_alc_oxidase_C-sub2"/>
</dbReference>
<comment type="similarity">
    <text evidence="2">Belongs to the FAD-binding oxidoreductase/transferase type 4 family.</text>
</comment>
<feature type="domain" description="FAD-binding PCMH-type" evidence="6">
    <location>
        <begin position="41"/>
        <end position="225"/>
    </location>
</feature>
<dbReference type="PANTHER" id="PTHR42934:SF2">
    <property type="entry name" value="GLYCOLATE OXIDASE SUBUNIT GLCD"/>
    <property type="match status" value="1"/>
</dbReference>
<gene>
    <name evidence="7" type="ORF">EDD29_3882</name>
</gene>
<keyword evidence="3" id="KW-0285">Flavoprotein</keyword>
<evidence type="ECO:0000256" key="2">
    <source>
        <dbReference type="ARBA" id="ARBA00008000"/>
    </source>
</evidence>
<dbReference type="Proteomes" id="UP000272400">
    <property type="component" value="Unassembled WGS sequence"/>
</dbReference>
<evidence type="ECO:0000256" key="4">
    <source>
        <dbReference type="ARBA" id="ARBA00022827"/>
    </source>
</evidence>
<evidence type="ECO:0000313" key="7">
    <source>
        <dbReference type="EMBL" id="ROO86318.1"/>
    </source>
</evidence>
<dbReference type="Pfam" id="PF01565">
    <property type="entry name" value="FAD_binding_4"/>
    <property type="match status" value="1"/>
</dbReference>
<accession>A0A3N1CZV3</accession>
<dbReference type="Gene3D" id="3.30.465.10">
    <property type="match status" value="1"/>
</dbReference>
<evidence type="ECO:0000313" key="8">
    <source>
        <dbReference type="Proteomes" id="UP000272400"/>
    </source>
</evidence>
<evidence type="ECO:0000256" key="3">
    <source>
        <dbReference type="ARBA" id="ARBA00022630"/>
    </source>
</evidence>
<comment type="cofactor">
    <cofactor evidence="1">
        <name>FAD</name>
        <dbReference type="ChEBI" id="CHEBI:57692"/>
    </cofactor>
</comment>